<comment type="caution">
    <text evidence="3">The sequence shown here is derived from an EMBL/GenBank/DDBJ whole genome shotgun (WGS) entry which is preliminary data.</text>
</comment>
<keyword evidence="1" id="KW-1133">Transmembrane helix</keyword>
<keyword evidence="1" id="KW-0472">Membrane</keyword>
<evidence type="ECO:0000256" key="1">
    <source>
        <dbReference type="SAM" id="Phobius"/>
    </source>
</evidence>
<proteinExistence type="predicted"/>
<name>A0A849H4S0_9MICO</name>
<dbReference type="EMBL" id="JABEPQ010000001">
    <property type="protein sequence ID" value="NNM44766.1"/>
    <property type="molecule type" value="Genomic_DNA"/>
</dbReference>
<dbReference type="Pfam" id="PF10756">
    <property type="entry name" value="bPH_6"/>
    <property type="match status" value="1"/>
</dbReference>
<feature type="transmembrane region" description="Helical" evidence="1">
    <location>
        <begin position="52"/>
        <end position="69"/>
    </location>
</feature>
<feature type="domain" description="Low molecular weight protein antigen 6 PH" evidence="2">
    <location>
        <begin position="77"/>
        <end position="135"/>
    </location>
</feature>
<organism evidence="3 4">
    <name type="scientific">Knoellia koreensis</name>
    <dbReference type="NCBI Taxonomy" id="2730921"/>
    <lineage>
        <taxon>Bacteria</taxon>
        <taxon>Bacillati</taxon>
        <taxon>Actinomycetota</taxon>
        <taxon>Actinomycetes</taxon>
        <taxon>Micrococcales</taxon>
        <taxon>Intrasporangiaceae</taxon>
        <taxon>Knoellia</taxon>
    </lineage>
</organism>
<dbReference type="AlphaFoldDB" id="A0A849H4S0"/>
<feature type="transmembrane region" description="Helical" evidence="1">
    <location>
        <begin position="17"/>
        <end position="40"/>
    </location>
</feature>
<evidence type="ECO:0000313" key="3">
    <source>
        <dbReference type="EMBL" id="NNM44766.1"/>
    </source>
</evidence>
<evidence type="ECO:0000259" key="2">
    <source>
        <dbReference type="Pfam" id="PF10756"/>
    </source>
</evidence>
<protein>
    <submittedName>
        <fullName evidence="3">PH domain-containing protein</fullName>
    </submittedName>
</protein>
<accession>A0A849H4S0</accession>
<evidence type="ECO:0000313" key="4">
    <source>
        <dbReference type="Proteomes" id="UP000588586"/>
    </source>
</evidence>
<sequence length="158" mass="16679">MDDAVAFAPFRPRRGRAVALVAAVVALVIFGGIAVLLPGADRGGNWTVGDRIFFAGTGIGIAFLLWRYASIKAVPTRTTLTVRNLLLSRTIAWDQIVDVQFSGGDPWVTIELADTDRVAVMAIQKADAEAGRAEASRLVALVQALSPPAPGPDDLARG</sequence>
<keyword evidence="1" id="KW-0812">Transmembrane</keyword>
<gene>
    <name evidence="3" type="ORF">HJG52_01955</name>
</gene>
<dbReference type="InterPro" id="IPR019692">
    <property type="entry name" value="CFP-6_PH"/>
</dbReference>
<dbReference type="Proteomes" id="UP000588586">
    <property type="component" value="Unassembled WGS sequence"/>
</dbReference>
<reference evidence="3 4" key="1">
    <citation type="submission" date="2020-04" db="EMBL/GenBank/DDBJ databases">
        <title>Knoellia sp. isolate from air conditioner.</title>
        <authorList>
            <person name="Chea S."/>
            <person name="Kim D.-U."/>
        </authorList>
    </citation>
    <scope>NUCLEOTIDE SEQUENCE [LARGE SCALE GENOMIC DNA]</scope>
    <source>
        <strain evidence="3 4">DB2414S</strain>
    </source>
</reference>
<dbReference type="RefSeq" id="WP_171241885.1">
    <property type="nucleotide sequence ID" value="NZ_JABEPQ010000001.1"/>
</dbReference>
<keyword evidence="4" id="KW-1185">Reference proteome</keyword>